<reference evidence="1 2" key="1">
    <citation type="submission" date="2020-12" db="EMBL/GenBank/DDBJ databases">
        <title>Concerted genomic and epigenomic changes stabilize Arabidopsis allopolyploids.</title>
        <authorList>
            <person name="Chen Z."/>
        </authorList>
    </citation>
    <scope>NUCLEOTIDE SEQUENCE [LARGE SCALE GENOMIC DNA]</scope>
    <source>
        <strain evidence="1">As9502</strain>
        <tissue evidence="1">Leaf</tissue>
    </source>
</reference>
<accession>A0A8T1ZVJ5</accession>
<evidence type="ECO:0000313" key="2">
    <source>
        <dbReference type="Proteomes" id="UP000694251"/>
    </source>
</evidence>
<organism evidence="1 2">
    <name type="scientific">Arabidopsis suecica</name>
    <name type="common">Swedish thale-cress</name>
    <name type="synonym">Cardaminopsis suecica</name>
    <dbReference type="NCBI Taxonomy" id="45249"/>
    <lineage>
        <taxon>Eukaryota</taxon>
        <taxon>Viridiplantae</taxon>
        <taxon>Streptophyta</taxon>
        <taxon>Embryophyta</taxon>
        <taxon>Tracheophyta</taxon>
        <taxon>Spermatophyta</taxon>
        <taxon>Magnoliopsida</taxon>
        <taxon>eudicotyledons</taxon>
        <taxon>Gunneridae</taxon>
        <taxon>Pentapetalae</taxon>
        <taxon>rosids</taxon>
        <taxon>malvids</taxon>
        <taxon>Brassicales</taxon>
        <taxon>Brassicaceae</taxon>
        <taxon>Camelineae</taxon>
        <taxon>Arabidopsis</taxon>
    </lineage>
</organism>
<keyword evidence="2" id="KW-1185">Reference proteome</keyword>
<comment type="caution">
    <text evidence="1">The sequence shown here is derived from an EMBL/GenBank/DDBJ whole genome shotgun (WGS) entry which is preliminary data.</text>
</comment>
<protein>
    <submittedName>
        <fullName evidence="1">Uncharacterized protein</fullName>
    </submittedName>
</protein>
<proteinExistence type="predicted"/>
<dbReference type="EMBL" id="JAEFBJ010000010">
    <property type="protein sequence ID" value="KAG7564161.1"/>
    <property type="molecule type" value="Genomic_DNA"/>
</dbReference>
<dbReference type="Proteomes" id="UP000694251">
    <property type="component" value="Chromosome 10"/>
</dbReference>
<name>A0A8T1ZVJ5_ARASU</name>
<dbReference type="AlphaFoldDB" id="A0A8T1ZVJ5"/>
<gene>
    <name evidence="1" type="ORF">ISN44_As10g009270</name>
</gene>
<evidence type="ECO:0000313" key="1">
    <source>
        <dbReference type="EMBL" id="KAG7564161.1"/>
    </source>
</evidence>
<sequence length="149" mass="17050">MVAGRRDVRDRVSQVREDAETYHIKPVFSWTSLKIRRMYVEFMKKHQTNNNSYPKLVYQATPMIVATTPKLQATTQGKQVLRTKPLEEGEDDVRMGDDVPVDALGDRLLDGLLEGLREGLPDRRPEVLFVLEQLVPIKESCHFLPLCAS</sequence>